<gene>
    <name evidence="1" type="ORF">DZ858_00335</name>
</gene>
<accession>A0A3E1Q8V7</accession>
<dbReference type="SUPFAM" id="SSF53474">
    <property type="entry name" value="alpha/beta-Hydrolases"/>
    <property type="match status" value="1"/>
</dbReference>
<organism evidence="1 2">
    <name type="scientific">Marixanthomonas ophiurae</name>
    <dbReference type="NCBI Taxonomy" id="387659"/>
    <lineage>
        <taxon>Bacteria</taxon>
        <taxon>Pseudomonadati</taxon>
        <taxon>Bacteroidota</taxon>
        <taxon>Flavobacteriia</taxon>
        <taxon>Flavobacteriales</taxon>
        <taxon>Flavobacteriaceae</taxon>
        <taxon>Marixanthomonas</taxon>
    </lineage>
</organism>
<sequence>MVALHTLSILKASNTTYNSIFKLTPMNILYLHGLDSRLNNEKRTVLEKFGTVYAPNIDYRNKPNTINQLLTTYKNHDPEINVVIGSSMGGFAGYYISEILNRPALLFNPALASRSVTQEIPDSIISSLNLKHIILGAKDDVIDPNKTLQFLSKTTLAEYRIHTLLNLEHRIPVAVFKEAVEEFFAELCY</sequence>
<dbReference type="InterPro" id="IPR008886">
    <property type="entry name" value="UPF0227/Esterase_YqiA"/>
</dbReference>
<dbReference type="EMBL" id="QVID01000001">
    <property type="protein sequence ID" value="RFN58566.1"/>
    <property type="molecule type" value="Genomic_DNA"/>
</dbReference>
<protein>
    <submittedName>
        <fullName evidence="1">Alpha/beta hydrolase</fullName>
    </submittedName>
</protein>
<name>A0A3E1Q8V7_9FLAO</name>
<dbReference type="Pfam" id="PF05728">
    <property type="entry name" value="UPF0227"/>
    <property type="match status" value="1"/>
</dbReference>
<evidence type="ECO:0000313" key="2">
    <source>
        <dbReference type="Proteomes" id="UP000261082"/>
    </source>
</evidence>
<reference evidence="1 2" key="1">
    <citation type="journal article" date="2007" name="Int. J. Syst. Evol. Microbiol.">
        <title>Marixanthomonas ophiurae gen. nov., sp. nov., a marine bacterium of the family Flavobacteriaceae isolated from a deep-sea brittle star.</title>
        <authorList>
            <person name="Romanenko L.A."/>
            <person name="Uchino M."/>
            <person name="Frolova G.M."/>
            <person name="Mikhailov V.V."/>
        </authorList>
    </citation>
    <scope>NUCLEOTIDE SEQUENCE [LARGE SCALE GENOMIC DNA]</scope>
    <source>
        <strain evidence="1 2">KMM 3046</strain>
    </source>
</reference>
<comment type="caution">
    <text evidence="1">The sequence shown here is derived from an EMBL/GenBank/DDBJ whole genome shotgun (WGS) entry which is preliminary data.</text>
</comment>
<keyword evidence="1" id="KW-0378">Hydrolase</keyword>
<evidence type="ECO:0000313" key="1">
    <source>
        <dbReference type="EMBL" id="RFN58566.1"/>
    </source>
</evidence>
<keyword evidence="2" id="KW-1185">Reference proteome</keyword>
<dbReference type="GO" id="GO:0016787">
    <property type="term" value="F:hydrolase activity"/>
    <property type="evidence" value="ECO:0007669"/>
    <property type="project" value="UniProtKB-KW"/>
</dbReference>
<dbReference type="InterPro" id="IPR029058">
    <property type="entry name" value="AB_hydrolase_fold"/>
</dbReference>
<dbReference type="Proteomes" id="UP000261082">
    <property type="component" value="Unassembled WGS sequence"/>
</dbReference>
<dbReference type="Gene3D" id="3.40.50.1820">
    <property type="entry name" value="alpha/beta hydrolase"/>
    <property type="match status" value="1"/>
</dbReference>
<proteinExistence type="predicted"/>
<dbReference type="AlphaFoldDB" id="A0A3E1Q8V7"/>